<accession>A0A5J9T100</accession>
<evidence type="ECO:0000313" key="3">
    <source>
        <dbReference type="EMBL" id="TVU05016.1"/>
    </source>
</evidence>
<dbReference type="SUPFAM" id="SSF49599">
    <property type="entry name" value="TRAF domain-like"/>
    <property type="match status" value="1"/>
</dbReference>
<dbReference type="EMBL" id="RWGY01000051">
    <property type="protein sequence ID" value="TVU05016.1"/>
    <property type="molecule type" value="Genomic_DNA"/>
</dbReference>
<reference evidence="3 4" key="1">
    <citation type="journal article" date="2019" name="Sci. Rep.">
        <title>A high-quality genome of Eragrostis curvula grass provides insights into Poaceae evolution and supports new strategies to enhance forage quality.</title>
        <authorList>
            <person name="Carballo J."/>
            <person name="Santos B.A.C.M."/>
            <person name="Zappacosta D."/>
            <person name="Garbus I."/>
            <person name="Selva J.P."/>
            <person name="Gallo C.A."/>
            <person name="Diaz A."/>
            <person name="Albertini E."/>
            <person name="Caccamo M."/>
            <person name="Echenique V."/>
        </authorList>
    </citation>
    <scope>NUCLEOTIDE SEQUENCE [LARGE SCALE GENOMIC DNA]</scope>
    <source>
        <strain evidence="4">cv. Victoria</strain>
        <tissue evidence="3">Leaf</tissue>
    </source>
</reference>
<sequence length="290" mass="32087">MAMPIRWTPVSSNYAKNQSLAIGKGIYEYISAGGLTWTIGCYPHGSHEHLSDNGEYLSLRVWRKMDSIVKGIFHAFVMGRDGAPSVCHPNTSSLFTYISADNKSWVIGGWYKFMKRSELESDYLIDGCITFMCGITILPEDRISVPASDLGNHLGNLLDCTDGSDVSFSVGGETFLAHRAVLDARSPAFKAQLLGSMADANLDRIILHDIQPATFQALLRFMYTDALPADDELDSICSTIELLQHLLAAADMYHMDRLKLMCAQMLCDRVSVENVATICWVVLKDTTARS</sequence>
<dbReference type="InterPro" id="IPR008974">
    <property type="entry name" value="TRAF-like"/>
</dbReference>
<dbReference type="Pfam" id="PF00651">
    <property type="entry name" value="BTB"/>
    <property type="match status" value="1"/>
</dbReference>
<dbReference type="Gene3D" id="2.60.210.10">
    <property type="entry name" value="Apoptosis, Tumor Necrosis Factor Receptor Associated Protein 2, Chain A"/>
    <property type="match status" value="1"/>
</dbReference>
<protein>
    <recommendedName>
        <fullName evidence="2">BTB domain-containing protein</fullName>
    </recommendedName>
</protein>
<dbReference type="PANTHER" id="PTHR26379">
    <property type="entry name" value="BTB/POZ AND MATH DOMAIN-CONTAINING PROTEIN 1"/>
    <property type="match status" value="1"/>
</dbReference>
<dbReference type="Proteomes" id="UP000324897">
    <property type="component" value="Unassembled WGS sequence"/>
</dbReference>
<dbReference type="InterPro" id="IPR011333">
    <property type="entry name" value="SKP1/BTB/POZ_sf"/>
</dbReference>
<dbReference type="InterPro" id="IPR045005">
    <property type="entry name" value="BPM1-6"/>
</dbReference>
<dbReference type="CDD" id="cd18280">
    <property type="entry name" value="BTB_POZ_BPM_plant"/>
    <property type="match status" value="1"/>
</dbReference>
<dbReference type="SUPFAM" id="SSF54695">
    <property type="entry name" value="POZ domain"/>
    <property type="match status" value="1"/>
</dbReference>
<dbReference type="PANTHER" id="PTHR26379:SF446">
    <property type="entry name" value="BTB_POZ AND MATH DOMAIN-CONTAINING PROTEIN 1"/>
    <property type="match status" value="1"/>
</dbReference>
<dbReference type="Gene3D" id="3.30.710.10">
    <property type="entry name" value="Potassium Channel Kv1.1, Chain A"/>
    <property type="match status" value="1"/>
</dbReference>
<comment type="pathway">
    <text evidence="1">Protein modification; protein ubiquitination.</text>
</comment>
<dbReference type="Gramene" id="TVU05016">
    <property type="protein sequence ID" value="TVU05016"/>
    <property type="gene ID" value="EJB05_48164"/>
</dbReference>
<dbReference type="AlphaFoldDB" id="A0A5J9T100"/>
<evidence type="ECO:0000259" key="2">
    <source>
        <dbReference type="PROSITE" id="PS50097"/>
    </source>
</evidence>
<proteinExistence type="predicted"/>
<evidence type="ECO:0000313" key="4">
    <source>
        <dbReference type="Proteomes" id="UP000324897"/>
    </source>
</evidence>
<dbReference type="PROSITE" id="PS50097">
    <property type="entry name" value="BTB"/>
    <property type="match status" value="1"/>
</dbReference>
<feature type="non-terminal residue" evidence="3">
    <location>
        <position position="1"/>
    </location>
</feature>
<dbReference type="InterPro" id="IPR002083">
    <property type="entry name" value="MATH/TRAF_dom"/>
</dbReference>
<evidence type="ECO:0000256" key="1">
    <source>
        <dbReference type="ARBA" id="ARBA00004906"/>
    </source>
</evidence>
<dbReference type="InterPro" id="IPR000210">
    <property type="entry name" value="BTB/POZ_dom"/>
</dbReference>
<organism evidence="3 4">
    <name type="scientific">Eragrostis curvula</name>
    <name type="common">weeping love grass</name>
    <dbReference type="NCBI Taxonomy" id="38414"/>
    <lineage>
        <taxon>Eukaryota</taxon>
        <taxon>Viridiplantae</taxon>
        <taxon>Streptophyta</taxon>
        <taxon>Embryophyta</taxon>
        <taxon>Tracheophyta</taxon>
        <taxon>Spermatophyta</taxon>
        <taxon>Magnoliopsida</taxon>
        <taxon>Liliopsida</taxon>
        <taxon>Poales</taxon>
        <taxon>Poaceae</taxon>
        <taxon>PACMAD clade</taxon>
        <taxon>Chloridoideae</taxon>
        <taxon>Eragrostideae</taxon>
        <taxon>Eragrostidinae</taxon>
        <taxon>Eragrostis</taxon>
    </lineage>
</organism>
<dbReference type="SMART" id="SM00225">
    <property type="entry name" value="BTB"/>
    <property type="match status" value="1"/>
</dbReference>
<gene>
    <name evidence="3" type="ORF">EJB05_48164</name>
</gene>
<dbReference type="GO" id="GO:0016567">
    <property type="term" value="P:protein ubiquitination"/>
    <property type="evidence" value="ECO:0007669"/>
    <property type="project" value="InterPro"/>
</dbReference>
<name>A0A5J9T100_9POAL</name>
<dbReference type="CDD" id="cd00121">
    <property type="entry name" value="MATH"/>
    <property type="match status" value="1"/>
</dbReference>
<feature type="domain" description="BTB" evidence="2">
    <location>
        <begin position="164"/>
        <end position="231"/>
    </location>
</feature>
<keyword evidence="4" id="KW-1185">Reference proteome</keyword>
<dbReference type="OrthoDB" id="682966at2759"/>
<comment type="caution">
    <text evidence="3">The sequence shown here is derived from an EMBL/GenBank/DDBJ whole genome shotgun (WGS) entry which is preliminary data.</text>
</comment>